<evidence type="ECO:0000313" key="2">
    <source>
        <dbReference type="Proteomes" id="UP000821845"/>
    </source>
</evidence>
<sequence>MVETLNSGLPAGKGPYSVKQKERQLTLQPPWMEIPQWRPKHGLPNPNTNSMNGSTSSSTDFSTSTKKKSKKRPASAMLHDLVALHEKAEERAAKAASDSLQLKKELVALQRESNELQKGMLEMMNTVEKVVAENPNDVPAVYPCHTGRLTSVKHDGR</sequence>
<evidence type="ECO:0000313" key="1">
    <source>
        <dbReference type="EMBL" id="KAH6932852.1"/>
    </source>
</evidence>
<keyword evidence="2" id="KW-1185">Reference proteome</keyword>
<name>A0ACB7SCF5_HYAAI</name>
<gene>
    <name evidence="1" type="ORF">HPB50_010246</name>
</gene>
<reference evidence="1" key="1">
    <citation type="submission" date="2020-05" db="EMBL/GenBank/DDBJ databases">
        <title>Large-scale comparative analyses of tick genomes elucidate their genetic diversity and vector capacities.</title>
        <authorList>
            <person name="Jia N."/>
            <person name="Wang J."/>
            <person name="Shi W."/>
            <person name="Du L."/>
            <person name="Sun Y."/>
            <person name="Zhan W."/>
            <person name="Jiang J."/>
            <person name="Wang Q."/>
            <person name="Zhang B."/>
            <person name="Ji P."/>
            <person name="Sakyi L.B."/>
            <person name="Cui X."/>
            <person name="Yuan T."/>
            <person name="Jiang B."/>
            <person name="Yang W."/>
            <person name="Lam T.T.-Y."/>
            <person name="Chang Q."/>
            <person name="Ding S."/>
            <person name="Wang X."/>
            <person name="Zhu J."/>
            <person name="Ruan X."/>
            <person name="Zhao L."/>
            <person name="Wei J."/>
            <person name="Que T."/>
            <person name="Du C."/>
            <person name="Cheng J."/>
            <person name="Dai P."/>
            <person name="Han X."/>
            <person name="Huang E."/>
            <person name="Gao Y."/>
            <person name="Liu J."/>
            <person name="Shao H."/>
            <person name="Ye R."/>
            <person name="Li L."/>
            <person name="Wei W."/>
            <person name="Wang X."/>
            <person name="Wang C."/>
            <person name="Yang T."/>
            <person name="Huo Q."/>
            <person name="Li W."/>
            <person name="Guo W."/>
            <person name="Chen H."/>
            <person name="Zhou L."/>
            <person name="Ni X."/>
            <person name="Tian J."/>
            <person name="Zhou Y."/>
            <person name="Sheng Y."/>
            <person name="Liu T."/>
            <person name="Pan Y."/>
            <person name="Xia L."/>
            <person name="Li J."/>
            <person name="Zhao F."/>
            <person name="Cao W."/>
        </authorList>
    </citation>
    <scope>NUCLEOTIDE SEQUENCE</scope>
    <source>
        <strain evidence="1">Hyas-2018</strain>
    </source>
</reference>
<accession>A0ACB7SCF5</accession>
<dbReference type="Proteomes" id="UP000821845">
    <property type="component" value="Chromosome 4"/>
</dbReference>
<proteinExistence type="predicted"/>
<protein>
    <submittedName>
        <fullName evidence="1">Uncharacterized protein</fullName>
    </submittedName>
</protein>
<comment type="caution">
    <text evidence="1">The sequence shown here is derived from an EMBL/GenBank/DDBJ whole genome shotgun (WGS) entry which is preliminary data.</text>
</comment>
<organism evidence="1 2">
    <name type="scientific">Hyalomma asiaticum</name>
    <name type="common">Tick</name>
    <dbReference type="NCBI Taxonomy" id="266040"/>
    <lineage>
        <taxon>Eukaryota</taxon>
        <taxon>Metazoa</taxon>
        <taxon>Ecdysozoa</taxon>
        <taxon>Arthropoda</taxon>
        <taxon>Chelicerata</taxon>
        <taxon>Arachnida</taxon>
        <taxon>Acari</taxon>
        <taxon>Parasitiformes</taxon>
        <taxon>Ixodida</taxon>
        <taxon>Ixodoidea</taxon>
        <taxon>Ixodidae</taxon>
        <taxon>Hyalomminae</taxon>
        <taxon>Hyalomma</taxon>
    </lineage>
</organism>
<dbReference type="EMBL" id="CM023484">
    <property type="protein sequence ID" value="KAH6932852.1"/>
    <property type="molecule type" value="Genomic_DNA"/>
</dbReference>